<dbReference type="RefSeq" id="WP_014849795.1">
    <property type="nucleotide sequence ID" value="NC_018149.1"/>
</dbReference>
<protein>
    <recommendedName>
        <fullName evidence="3">Lipoprotein</fullName>
    </recommendedName>
</protein>
<dbReference type="Proteomes" id="UP000009005">
    <property type="component" value="Chromosome"/>
</dbReference>
<accession>I6ZIR2</accession>
<dbReference type="STRING" id="1197325.WEN_01450"/>
<proteinExistence type="predicted"/>
<dbReference type="OrthoDB" id="387726at2"/>
<dbReference type="KEGG" id="mwe:WEN_01450"/>
<sequence>MLGAKFLLITTIGGVGSVIGCTSLSGQDWDPPHLWRIGTNNKFYLSNCFNNPTDKQNKWVKSDLRIYLTVKESINDGIKQDTKLELWAEGYGGKKIEKGEIINYARYGDKSLQNTLSGEDARLGTSTGHDSSEYAFWKWSVGIVLGEASAGEDSQFFGDTIQCKKQFFDLSELRQDEHYRLDKVTFKLTKDEGSENAELKEKYKGREIYSIKIETSESGKKPIKWADNFKPLVII</sequence>
<keyword evidence="2" id="KW-1185">Reference proteome</keyword>
<reference evidence="1 2" key="1">
    <citation type="journal article" date="2012" name="J. Bacteriol.">
        <title>Complete genome sequence of Mycoplasma wenyonii strain Massachusetts.</title>
        <authorList>
            <person name="Dos Santos A.P."/>
            <person name="Guimaraes A.M."/>
            <person name="do Nascimento N.C."/>
            <person name="Sanmiguel P.J."/>
            <person name="Messick J.B."/>
        </authorList>
    </citation>
    <scope>NUCLEOTIDE SEQUENCE [LARGE SCALE GENOMIC DNA]</scope>
    <source>
        <strain evidence="1 2">Massachusetts</strain>
    </source>
</reference>
<dbReference type="PATRIC" id="fig|1197325.3.peg.315"/>
<dbReference type="AlphaFoldDB" id="I6ZIR2"/>
<evidence type="ECO:0008006" key="3">
    <source>
        <dbReference type="Google" id="ProtNLM"/>
    </source>
</evidence>
<dbReference type="EMBL" id="CP003703">
    <property type="protein sequence ID" value="AFN65085.1"/>
    <property type="molecule type" value="Genomic_DNA"/>
</dbReference>
<gene>
    <name evidence="1" type="ordered locus">WEN_01450</name>
</gene>
<name>I6ZIR2_MYCWM</name>
<organism evidence="1 2">
    <name type="scientific">Mycoplasma wenyonii (strain Massachusetts)</name>
    <name type="common">Eperythrozoon wenyonii</name>
    <dbReference type="NCBI Taxonomy" id="1197325"/>
    <lineage>
        <taxon>Bacteria</taxon>
        <taxon>Bacillati</taxon>
        <taxon>Mycoplasmatota</taxon>
        <taxon>Mollicutes</taxon>
        <taxon>Mycoplasmataceae</taxon>
        <taxon>Mycoplasma</taxon>
    </lineage>
</organism>
<dbReference type="PROSITE" id="PS51257">
    <property type="entry name" value="PROKAR_LIPOPROTEIN"/>
    <property type="match status" value="1"/>
</dbReference>
<evidence type="ECO:0000313" key="1">
    <source>
        <dbReference type="EMBL" id="AFN65085.1"/>
    </source>
</evidence>
<evidence type="ECO:0000313" key="2">
    <source>
        <dbReference type="Proteomes" id="UP000009005"/>
    </source>
</evidence>
<dbReference type="HOGENOM" id="CLU_1208739_0_0_14"/>